<proteinExistence type="predicted"/>
<name>A0A9W7DP92_9STRA</name>
<evidence type="ECO:0000313" key="2">
    <source>
        <dbReference type="EMBL" id="GMH49370.1"/>
    </source>
</evidence>
<dbReference type="Proteomes" id="UP001165122">
    <property type="component" value="Unassembled WGS sequence"/>
</dbReference>
<keyword evidence="3" id="KW-1185">Reference proteome</keyword>
<comment type="caution">
    <text evidence="2">The sequence shown here is derived from an EMBL/GenBank/DDBJ whole genome shotgun (WGS) entry which is preliminary data.</text>
</comment>
<reference evidence="3" key="1">
    <citation type="journal article" date="2023" name="Commun. Biol.">
        <title>Genome analysis of Parmales, the sister group of diatoms, reveals the evolutionary specialization of diatoms from phago-mixotrophs to photoautotrophs.</title>
        <authorList>
            <person name="Ban H."/>
            <person name="Sato S."/>
            <person name="Yoshikawa S."/>
            <person name="Yamada K."/>
            <person name="Nakamura Y."/>
            <person name="Ichinomiya M."/>
            <person name="Sato N."/>
            <person name="Blanc-Mathieu R."/>
            <person name="Endo H."/>
            <person name="Kuwata A."/>
            <person name="Ogata H."/>
        </authorList>
    </citation>
    <scope>NUCLEOTIDE SEQUENCE [LARGE SCALE GENOMIC DNA]</scope>
    <source>
        <strain evidence="3">NIES 3700</strain>
    </source>
</reference>
<feature type="region of interest" description="Disordered" evidence="1">
    <location>
        <begin position="1"/>
        <end position="27"/>
    </location>
</feature>
<organism evidence="2 3">
    <name type="scientific">Triparma laevis f. longispina</name>
    <dbReference type="NCBI Taxonomy" id="1714387"/>
    <lineage>
        <taxon>Eukaryota</taxon>
        <taxon>Sar</taxon>
        <taxon>Stramenopiles</taxon>
        <taxon>Ochrophyta</taxon>
        <taxon>Bolidophyceae</taxon>
        <taxon>Parmales</taxon>
        <taxon>Triparmaceae</taxon>
        <taxon>Triparma</taxon>
    </lineage>
</organism>
<accession>A0A9W7DP92</accession>
<dbReference type="AlphaFoldDB" id="A0A9W7DP92"/>
<feature type="compositionally biased region" description="Low complexity" evidence="1">
    <location>
        <begin position="1"/>
        <end position="13"/>
    </location>
</feature>
<gene>
    <name evidence="2" type="ORF">TrLO_g4678</name>
</gene>
<sequence>MVKTLPPRAGRALSPPPPRSSRLPPTSTVYKKSSWVKVHRHIHYVNGIGKGVKVGVWVRKEEVRREEELCYPLLPKATPSSDKKVKGKKEKVGKKKDTTPAVKKA</sequence>
<feature type="region of interest" description="Disordered" evidence="1">
    <location>
        <begin position="75"/>
        <end position="105"/>
    </location>
</feature>
<evidence type="ECO:0000313" key="3">
    <source>
        <dbReference type="Proteomes" id="UP001165122"/>
    </source>
</evidence>
<protein>
    <submittedName>
        <fullName evidence="2">Uncharacterized protein</fullName>
    </submittedName>
</protein>
<dbReference type="EMBL" id="BRXW01000383">
    <property type="protein sequence ID" value="GMH49370.1"/>
    <property type="molecule type" value="Genomic_DNA"/>
</dbReference>
<evidence type="ECO:0000256" key="1">
    <source>
        <dbReference type="SAM" id="MobiDB-lite"/>
    </source>
</evidence>
<feature type="compositionally biased region" description="Basic residues" evidence="1">
    <location>
        <begin position="85"/>
        <end position="94"/>
    </location>
</feature>